<proteinExistence type="predicted"/>
<comment type="caution">
    <text evidence="9">The sequence shown here is derived from an EMBL/GenBank/DDBJ whole genome shotgun (WGS) entry which is preliminary data.</text>
</comment>
<dbReference type="GO" id="GO:0004016">
    <property type="term" value="F:adenylate cyclase activity"/>
    <property type="evidence" value="ECO:0007669"/>
    <property type="project" value="UniProtKB-ARBA"/>
</dbReference>
<evidence type="ECO:0000256" key="4">
    <source>
        <dbReference type="ARBA" id="ARBA00022989"/>
    </source>
</evidence>
<keyword evidence="4 7" id="KW-1133">Transmembrane helix</keyword>
<accession>A0A9D7E9A1</accession>
<dbReference type="Gene3D" id="6.10.250.780">
    <property type="match status" value="1"/>
</dbReference>
<protein>
    <submittedName>
        <fullName evidence="9">Adenylate/guanylate cyclase domain-containing protein</fullName>
    </submittedName>
</protein>
<evidence type="ECO:0000256" key="3">
    <source>
        <dbReference type="ARBA" id="ARBA00022741"/>
    </source>
</evidence>
<dbReference type="GO" id="GO:0016020">
    <property type="term" value="C:membrane"/>
    <property type="evidence" value="ECO:0007669"/>
    <property type="project" value="UniProtKB-SubCell"/>
</dbReference>
<dbReference type="Pfam" id="PF00211">
    <property type="entry name" value="Guanylate_cyc"/>
    <property type="match status" value="1"/>
</dbReference>
<dbReference type="Gene3D" id="3.30.70.1230">
    <property type="entry name" value="Nucleotide cyclase"/>
    <property type="match status" value="1"/>
</dbReference>
<dbReference type="GO" id="GO:0035556">
    <property type="term" value="P:intracellular signal transduction"/>
    <property type="evidence" value="ECO:0007669"/>
    <property type="project" value="InterPro"/>
</dbReference>
<dbReference type="SMART" id="SM00044">
    <property type="entry name" value="CYCc"/>
    <property type="match status" value="1"/>
</dbReference>
<evidence type="ECO:0000313" key="10">
    <source>
        <dbReference type="Proteomes" id="UP000807785"/>
    </source>
</evidence>
<dbReference type="PROSITE" id="PS50125">
    <property type="entry name" value="GUANYLATE_CYCLASE_2"/>
    <property type="match status" value="1"/>
</dbReference>
<evidence type="ECO:0000256" key="1">
    <source>
        <dbReference type="ARBA" id="ARBA00004370"/>
    </source>
</evidence>
<feature type="domain" description="Guanylate cyclase" evidence="8">
    <location>
        <begin position="251"/>
        <end position="378"/>
    </location>
</feature>
<name>A0A9D7E9A1_9PROT</name>
<dbReference type="AlphaFoldDB" id="A0A9D7E9A1"/>
<keyword evidence="6" id="KW-0456">Lyase</keyword>
<dbReference type="PANTHER" id="PTHR11920">
    <property type="entry name" value="GUANYLYL CYCLASE"/>
    <property type="match status" value="1"/>
</dbReference>
<sequence length="439" mass="48633">MKAAGAAPSRFMDRLRNAGVEPGDSDELRLNKALLVFATGLVSVASTLWLAIYWSLGPQLSATLPFAFQILLAGNLLLYLKSGNFDFFRVGQLGLFLFFPFVAQWSIGNFITASGLILWGLLAPIGAILCFGVRESFAWFFAYVFLVALTGFFDYYLADAVPAGVTPIPIRTSVFFFALNFVAISSMVYLLLRFSIQEKQKIEARLAEAHRLLQIEQDRSERLLLNILPGPIAERLKNSSQTIADGFADVTVMFADIVNFTQIASGMTPSQVFAMLNRIFSLWDELAEKHGIEKIKTIGDAYMVAGGLNDSRADYSAAIADLALEMRDLLHRDFNVNDRHLDVRIGIGTGPVVAGVVGKKKFIYDLWGDTVNLASRITSEGTPGMVQCDVATWRRLKDQFVFEEPQVLYLKGKGNMSVYRLIERARLAQQPVLARNLAG</sequence>
<feature type="transmembrane region" description="Helical" evidence="7">
    <location>
        <begin position="62"/>
        <end position="80"/>
    </location>
</feature>
<dbReference type="EMBL" id="JADJEV010000005">
    <property type="protein sequence ID" value="MBK6975185.1"/>
    <property type="molecule type" value="Genomic_DNA"/>
</dbReference>
<feature type="transmembrane region" description="Helical" evidence="7">
    <location>
        <begin position="34"/>
        <end position="56"/>
    </location>
</feature>
<dbReference type="PANTHER" id="PTHR11920:SF335">
    <property type="entry name" value="GUANYLATE CYCLASE"/>
    <property type="match status" value="1"/>
</dbReference>
<evidence type="ECO:0000256" key="6">
    <source>
        <dbReference type="ARBA" id="ARBA00023239"/>
    </source>
</evidence>
<dbReference type="InterPro" id="IPR001054">
    <property type="entry name" value="A/G_cyclase"/>
</dbReference>
<feature type="transmembrane region" description="Helical" evidence="7">
    <location>
        <begin position="140"/>
        <end position="158"/>
    </location>
</feature>
<dbReference type="SUPFAM" id="SSF55073">
    <property type="entry name" value="Nucleotide cyclase"/>
    <property type="match status" value="1"/>
</dbReference>
<feature type="transmembrane region" description="Helical" evidence="7">
    <location>
        <begin position="113"/>
        <end position="133"/>
    </location>
</feature>
<feature type="transmembrane region" description="Helical" evidence="7">
    <location>
        <begin position="170"/>
        <end position="192"/>
    </location>
</feature>
<evidence type="ECO:0000256" key="5">
    <source>
        <dbReference type="ARBA" id="ARBA00023136"/>
    </source>
</evidence>
<evidence type="ECO:0000313" key="9">
    <source>
        <dbReference type="EMBL" id="MBK6975185.1"/>
    </source>
</evidence>
<keyword evidence="2 7" id="KW-0812">Transmembrane</keyword>
<organism evidence="9 10">
    <name type="scientific">Candidatus Methylophosphatis roskildensis</name>
    <dbReference type="NCBI Taxonomy" id="2899263"/>
    <lineage>
        <taxon>Bacteria</taxon>
        <taxon>Pseudomonadati</taxon>
        <taxon>Pseudomonadota</taxon>
        <taxon>Betaproteobacteria</taxon>
        <taxon>Nitrosomonadales</taxon>
        <taxon>Sterolibacteriaceae</taxon>
        <taxon>Candidatus Methylophosphatis</taxon>
    </lineage>
</organism>
<gene>
    <name evidence="9" type="ORF">IPH26_20340</name>
</gene>
<dbReference type="InterPro" id="IPR029787">
    <property type="entry name" value="Nucleotide_cyclase"/>
</dbReference>
<evidence type="ECO:0000256" key="2">
    <source>
        <dbReference type="ARBA" id="ARBA00022692"/>
    </source>
</evidence>
<evidence type="ECO:0000256" key="7">
    <source>
        <dbReference type="SAM" id="Phobius"/>
    </source>
</evidence>
<feature type="transmembrane region" description="Helical" evidence="7">
    <location>
        <begin position="87"/>
        <end position="107"/>
    </location>
</feature>
<keyword evidence="5 7" id="KW-0472">Membrane</keyword>
<dbReference type="CDD" id="cd07302">
    <property type="entry name" value="CHD"/>
    <property type="match status" value="1"/>
</dbReference>
<evidence type="ECO:0000259" key="8">
    <source>
        <dbReference type="PROSITE" id="PS50125"/>
    </source>
</evidence>
<dbReference type="GO" id="GO:0000166">
    <property type="term" value="F:nucleotide binding"/>
    <property type="evidence" value="ECO:0007669"/>
    <property type="project" value="UniProtKB-KW"/>
</dbReference>
<dbReference type="GO" id="GO:0009190">
    <property type="term" value="P:cyclic nucleotide biosynthetic process"/>
    <property type="evidence" value="ECO:0007669"/>
    <property type="project" value="InterPro"/>
</dbReference>
<reference evidence="9" key="1">
    <citation type="submission" date="2020-10" db="EMBL/GenBank/DDBJ databases">
        <title>Connecting structure to function with the recovery of over 1000 high-quality activated sludge metagenome-assembled genomes encoding full-length rRNA genes using long-read sequencing.</title>
        <authorList>
            <person name="Singleton C.M."/>
            <person name="Petriglieri F."/>
            <person name="Kristensen J.M."/>
            <person name="Kirkegaard R.H."/>
            <person name="Michaelsen T.Y."/>
            <person name="Andersen M.H."/>
            <person name="Karst S.M."/>
            <person name="Dueholm M.S."/>
            <person name="Nielsen P.H."/>
            <person name="Albertsen M."/>
        </authorList>
    </citation>
    <scope>NUCLEOTIDE SEQUENCE</scope>
    <source>
        <strain evidence="9">Bjer_18-Q3-R1-45_BAT3C.347</strain>
    </source>
</reference>
<dbReference type="InterPro" id="IPR050401">
    <property type="entry name" value="Cyclic_nucleotide_synthase"/>
</dbReference>
<dbReference type="Proteomes" id="UP000807785">
    <property type="component" value="Unassembled WGS sequence"/>
</dbReference>
<comment type="subcellular location">
    <subcellularLocation>
        <location evidence="1">Membrane</location>
    </subcellularLocation>
</comment>
<keyword evidence="3" id="KW-0547">Nucleotide-binding</keyword>